<accession>A0AAN8V1L0</accession>
<keyword evidence="3" id="KW-1185">Reference proteome</keyword>
<reference evidence="2 3" key="1">
    <citation type="submission" date="2023-12" db="EMBL/GenBank/DDBJ databases">
        <title>A high-quality genome assembly for Dillenia turbinata (Dilleniales).</title>
        <authorList>
            <person name="Chanderbali A."/>
        </authorList>
    </citation>
    <scope>NUCLEOTIDE SEQUENCE [LARGE SCALE GENOMIC DNA]</scope>
    <source>
        <strain evidence="2">LSX21</strain>
        <tissue evidence="2">Leaf</tissue>
    </source>
</reference>
<proteinExistence type="predicted"/>
<gene>
    <name evidence="2" type="ORF">RJ641_015221</name>
</gene>
<evidence type="ECO:0000313" key="2">
    <source>
        <dbReference type="EMBL" id="KAK6919317.1"/>
    </source>
</evidence>
<protein>
    <submittedName>
        <fullName evidence="2">Uncharacterized protein</fullName>
    </submittedName>
</protein>
<comment type="caution">
    <text evidence="2">The sequence shown here is derived from an EMBL/GenBank/DDBJ whole genome shotgun (WGS) entry which is preliminary data.</text>
</comment>
<dbReference type="AlphaFoldDB" id="A0AAN8V1L0"/>
<sequence length="63" mass="7372">MEQLQSVEEKKRPQDNRIRQLNMSRQSNSIHQLIAFTLTSPTQAVTKEMVTLVRKFEVTTLKL</sequence>
<evidence type="ECO:0000256" key="1">
    <source>
        <dbReference type="SAM" id="MobiDB-lite"/>
    </source>
</evidence>
<feature type="region of interest" description="Disordered" evidence="1">
    <location>
        <begin position="1"/>
        <end position="23"/>
    </location>
</feature>
<evidence type="ECO:0000313" key="3">
    <source>
        <dbReference type="Proteomes" id="UP001370490"/>
    </source>
</evidence>
<feature type="compositionally biased region" description="Basic and acidic residues" evidence="1">
    <location>
        <begin position="7"/>
        <end position="18"/>
    </location>
</feature>
<dbReference type="EMBL" id="JBAMMX010000021">
    <property type="protein sequence ID" value="KAK6919317.1"/>
    <property type="molecule type" value="Genomic_DNA"/>
</dbReference>
<organism evidence="2 3">
    <name type="scientific">Dillenia turbinata</name>
    <dbReference type="NCBI Taxonomy" id="194707"/>
    <lineage>
        <taxon>Eukaryota</taxon>
        <taxon>Viridiplantae</taxon>
        <taxon>Streptophyta</taxon>
        <taxon>Embryophyta</taxon>
        <taxon>Tracheophyta</taxon>
        <taxon>Spermatophyta</taxon>
        <taxon>Magnoliopsida</taxon>
        <taxon>eudicotyledons</taxon>
        <taxon>Gunneridae</taxon>
        <taxon>Pentapetalae</taxon>
        <taxon>Dilleniales</taxon>
        <taxon>Dilleniaceae</taxon>
        <taxon>Dillenia</taxon>
    </lineage>
</organism>
<dbReference type="Proteomes" id="UP001370490">
    <property type="component" value="Unassembled WGS sequence"/>
</dbReference>
<name>A0AAN8V1L0_9MAGN</name>